<feature type="region of interest" description="Disordered" evidence="1">
    <location>
        <begin position="38"/>
        <end position="65"/>
    </location>
</feature>
<dbReference type="RefSeq" id="WP_059070090.1">
    <property type="nucleotide sequence ID" value="NZ_JAOQJX010000038.1"/>
</dbReference>
<feature type="domain" description="MBG" evidence="5">
    <location>
        <begin position="709"/>
        <end position="788"/>
    </location>
</feature>
<dbReference type="InterPro" id="IPR043772">
    <property type="entry name" value="MBG_3"/>
</dbReference>
<dbReference type="InterPro" id="IPR032675">
    <property type="entry name" value="LRR_dom_sf"/>
</dbReference>
<evidence type="ECO:0000313" key="6">
    <source>
        <dbReference type="EMBL" id="MCU6748796.1"/>
    </source>
</evidence>
<keyword evidence="2" id="KW-1133">Transmembrane helix</keyword>
<dbReference type="InterPro" id="IPR013783">
    <property type="entry name" value="Ig-like_fold"/>
</dbReference>
<dbReference type="Pfam" id="PF13306">
    <property type="entry name" value="LRR_5"/>
    <property type="match status" value="2"/>
</dbReference>
<evidence type="ECO:0000256" key="2">
    <source>
        <dbReference type="SAM" id="Phobius"/>
    </source>
</evidence>
<feature type="signal peptide" evidence="3">
    <location>
        <begin position="1"/>
        <end position="32"/>
    </location>
</feature>
<evidence type="ECO:0000256" key="1">
    <source>
        <dbReference type="SAM" id="MobiDB-lite"/>
    </source>
</evidence>
<feature type="domain" description="Pesticidal crystal protein Cry22Aa Ig-like" evidence="4">
    <location>
        <begin position="870"/>
        <end position="938"/>
    </location>
</feature>
<dbReference type="Pfam" id="PF16403">
    <property type="entry name" value="Bact_surface_Ig-like"/>
    <property type="match status" value="1"/>
</dbReference>
<keyword evidence="3" id="KW-0732">Signal</keyword>
<name>A0ABT2TG68_9FIRM</name>
<dbReference type="Gene3D" id="2.60.40.10">
    <property type="entry name" value="Immunoglobulins"/>
    <property type="match status" value="1"/>
</dbReference>
<dbReference type="SUPFAM" id="SSF52058">
    <property type="entry name" value="L domain-like"/>
    <property type="match status" value="1"/>
</dbReference>
<proteinExistence type="predicted"/>
<feature type="transmembrane region" description="Helical" evidence="2">
    <location>
        <begin position="963"/>
        <end position="983"/>
    </location>
</feature>
<sequence length="989" mass="108628">MKQRSLKKVCLFLLAGAMILTVFPCSGNVVYAQTPEHMNDNSETNVSTEEIEHQETPKALTQSLSDNNTQEISNSIIDTNGIIEVPTEGMIITGGVYYGISKDWYAQNNPDGKVLSLALTIPNNVTTIYNDGFRDSWSSQKQSQKCITNYNYDGDKTYTDKYTVVDIDFSNAANLTTINSQAAMSCTSLTGVLDLSYTKLETLGKSAFNGCTGLSGVIFPETLKNIGSTDSGSVFNGCMGLQFVRTTNGNSGTIFELPKNLEVIGRQSFKGCTGFPANTTVSIPASVTFVGSEAFYNSPNITTIFVQTGNANTYDGGAFKGDDYGLGKRLTVFSNFSAKKSFKPSGSNAYSNSLTYEFMLYYDTVKTEKKLWGQAVNVCKGQDGNWYTDENYVIPETDGNVLVGYTGGWIYDDTVLTDKTILKPSGDELTLSASYVLQEPTIQFIVDGKVIETEDTYPKLNLSNAKEHTIGVDVSHPIESVENADVKVKFEYEWTDVWNGGKLGPRMEEEGFGRYNLWDNPEVTNTITVNGAEHERTNTGNYSKENYGDGYYLLEIYGYSCPKSGGQWELFYKSAHTKIGVADPDRTTDTAYLFDVVTSEPVQKPSVTFTGNNVEYGYNKAEIVASVSEIDGQTNTYQWYKANKENLSSKGKKIDGATSTSLQIEKGKDAGEYYYYLEVTSKKELNGDVVKTNFPVPFTVNKIQSNIEITTKNMDKTYDGKVVSKPAVEKTGSGNAVVFTWYVKDGENWNKLDTAPINAGSYKVVASVAEDTNYNGAEAEKIFEITKAVPQIPVLETFIIKQGEALSSIELPSCFAWTDDTQKADELGKQTFKAIYTPEDTANYQSVEVKIAVNVVPAFIPVNQIPMITAEDKKLTVGDSFDVMAGVTALDKEDGDITKDIEVIKNEVKTDTAGAYEVTYKVTDKDGASTTKTITVTVKDKEEQSTTPTKPDTAVKTGDSTNVLLWSIVAVIFLAGVITVLLFKRRKSR</sequence>
<keyword evidence="2" id="KW-0812">Transmembrane</keyword>
<organism evidence="6 7">
    <name type="scientific">Faecalicatena acetigenes</name>
    <dbReference type="NCBI Taxonomy" id="2981790"/>
    <lineage>
        <taxon>Bacteria</taxon>
        <taxon>Bacillati</taxon>
        <taxon>Bacillota</taxon>
        <taxon>Clostridia</taxon>
        <taxon>Lachnospirales</taxon>
        <taxon>Lachnospiraceae</taxon>
        <taxon>Faecalicatena</taxon>
    </lineage>
</organism>
<dbReference type="InterPro" id="IPR026906">
    <property type="entry name" value="LRR_5"/>
</dbReference>
<keyword evidence="7" id="KW-1185">Reference proteome</keyword>
<accession>A0ABT2TG68</accession>
<protein>
    <submittedName>
        <fullName evidence="6">Leucine-rich repeat protein</fullName>
    </submittedName>
</protein>
<dbReference type="InterPro" id="IPR032179">
    <property type="entry name" value="Cry22Aa_Ig-like"/>
</dbReference>
<dbReference type="Gene3D" id="3.80.10.10">
    <property type="entry name" value="Ribonuclease Inhibitor"/>
    <property type="match status" value="2"/>
</dbReference>
<gene>
    <name evidence="6" type="ORF">OCV51_14265</name>
</gene>
<reference evidence="6 7" key="1">
    <citation type="journal article" date="2021" name="ISME Commun">
        <title>Automated analysis of genomic sequences facilitates high-throughput and comprehensive description of bacteria.</title>
        <authorList>
            <person name="Hitch T.C.A."/>
        </authorList>
    </citation>
    <scope>NUCLEOTIDE SEQUENCE [LARGE SCALE GENOMIC DNA]</scope>
    <source>
        <strain evidence="6 7">H2_18</strain>
    </source>
</reference>
<dbReference type="Proteomes" id="UP001652394">
    <property type="component" value="Unassembled WGS sequence"/>
</dbReference>
<keyword evidence="2" id="KW-0472">Membrane</keyword>
<evidence type="ECO:0000313" key="7">
    <source>
        <dbReference type="Proteomes" id="UP001652394"/>
    </source>
</evidence>
<dbReference type="Pfam" id="PF18887">
    <property type="entry name" value="MBG_3"/>
    <property type="match status" value="1"/>
</dbReference>
<feature type="chain" id="PRO_5046231998" evidence="3">
    <location>
        <begin position="33"/>
        <end position="989"/>
    </location>
</feature>
<dbReference type="EMBL" id="JAOQJX010000038">
    <property type="protein sequence ID" value="MCU6748796.1"/>
    <property type="molecule type" value="Genomic_DNA"/>
</dbReference>
<evidence type="ECO:0000259" key="5">
    <source>
        <dbReference type="Pfam" id="PF18887"/>
    </source>
</evidence>
<evidence type="ECO:0000259" key="4">
    <source>
        <dbReference type="Pfam" id="PF16403"/>
    </source>
</evidence>
<comment type="caution">
    <text evidence="6">The sequence shown here is derived from an EMBL/GenBank/DDBJ whole genome shotgun (WGS) entry which is preliminary data.</text>
</comment>
<evidence type="ECO:0000256" key="3">
    <source>
        <dbReference type="SAM" id="SignalP"/>
    </source>
</evidence>